<dbReference type="Pfam" id="PF07715">
    <property type="entry name" value="Plug"/>
    <property type="match status" value="1"/>
</dbReference>
<evidence type="ECO:0000313" key="18">
    <source>
        <dbReference type="Proteomes" id="UP000185003"/>
    </source>
</evidence>
<accession>A0A1N6GIQ1</accession>
<dbReference type="Pfam" id="PF07660">
    <property type="entry name" value="STN"/>
    <property type="match status" value="1"/>
</dbReference>
<dbReference type="SUPFAM" id="SSF49464">
    <property type="entry name" value="Carboxypeptidase regulatory domain-like"/>
    <property type="match status" value="1"/>
</dbReference>
<dbReference type="Gene3D" id="2.60.40.1120">
    <property type="entry name" value="Carboxypeptidase-like, regulatory domain"/>
    <property type="match status" value="1"/>
</dbReference>
<keyword evidence="8 10" id="KW-0472">Membrane</keyword>
<keyword evidence="3 10" id="KW-1134">Transmembrane beta strand</keyword>
<dbReference type="InterPro" id="IPR036942">
    <property type="entry name" value="Beta-barrel_TonB_sf"/>
</dbReference>
<evidence type="ECO:0000313" key="17">
    <source>
        <dbReference type="EMBL" id="SIO07405.1"/>
    </source>
</evidence>
<dbReference type="Pfam" id="PF00593">
    <property type="entry name" value="TonB_dep_Rec_b-barrel"/>
    <property type="match status" value="1"/>
</dbReference>
<keyword evidence="7 11" id="KW-0798">TonB box</keyword>
<comment type="similarity">
    <text evidence="10 11">Belongs to the TonB-dependent receptor family.</text>
</comment>
<gene>
    <name evidence="17" type="ORF">SAMN04488055_2795</name>
</gene>
<evidence type="ECO:0000259" key="14">
    <source>
        <dbReference type="Pfam" id="PF00593"/>
    </source>
</evidence>
<dbReference type="Gene3D" id="2.170.130.10">
    <property type="entry name" value="TonB-dependent receptor, plug domain"/>
    <property type="match status" value="1"/>
</dbReference>
<dbReference type="InterPro" id="IPR011662">
    <property type="entry name" value="Secretin/TonB_short_N"/>
</dbReference>
<dbReference type="Gene3D" id="3.55.50.30">
    <property type="match status" value="1"/>
</dbReference>
<evidence type="ECO:0000256" key="11">
    <source>
        <dbReference type="RuleBase" id="RU003357"/>
    </source>
</evidence>
<dbReference type="AlphaFoldDB" id="A0A1N6GIQ1"/>
<evidence type="ECO:0000256" key="6">
    <source>
        <dbReference type="ARBA" id="ARBA00023004"/>
    </source>
</evidence>
<name>A0A1N6GIQ1_9BACT</name>
<feature type="signal peptide" evidence="13">
    <location>
        <begin position="1"/>
        <end position="18"/>
    </location>
</feature>
<evidence type="ECO:0000256" key="10">
    <source>
        <dbReference type="PROSITE-ProRule" id="PRU01360"/>
    </source>
</evidence>
<keyword evidence="9 10" id="KW-0998">Cell outer membrane</keyword>
<proteinExistence type="inferred from homology"/>
<evidence type="ECO:0000256" key="2">
    <source>
        <dbReference type="ARBA" id="ARBA00022448"/>
    </source>
</evidence>
<dbReference type="Gene3D" id="2.40.170.20">
    <property type="entry name" value="TonB-dependent receptor, beta-barrel domain"/>
    <property type="match status" value="1"/>
</dbReference>
<feature type="domain" description="TonB-dependent receptor plug" evidence="16">
    <location>
        <begin position="200"/>
        <end position="305"/>
    </location>
</feature>
<evidence type="ECO:0000256" key="12">
    <source>
        <dbReference type="SAM" id="MobiDB-lite"/>
    </source>
</evidence>
<keyword evidence="4" id="KW-0410">Iron transport</keyword>
<evidence type="ECO:0000256" key="5">
    <source>
        <dbReference type="ARBA" id="ARBA00022692"/>
    </source>
</evidence>
<dbReference type="NCBIfam" id="TIGR04057">
    <property type="entry name" value="SusC_RagA_signa"/>
    <property type="match status" value="1"/>
</dbReference>
<comment type="subcellular location">
    <subcellularLocation>
        <location evidence="1 10">Cell outer membrane</location>
        <topology evidence="1 10">Multi-pass membrane protein</topology>
    </subcellularLocation>
</comment>
<evidence type="ECO:0000256" key="13">
    <source>
        <dbReference type="SAM" id="SignalP"/>
    </source>
</evidence>
<evidence type="ECO:0000256" key="7">
    <source>
        <dbReference type="ARBA" id="ARBA00023077"/>
    </source>
</evidence>
<dbReference type="Proteomes" id="UP000185003">
    <property type="component" value="Unassembled WGS sequence"/>
</dbReference>
<dbReference type="InterPro" id="IPR037066">
    <property type="entry name" value="Plug_dom_sf"/>
</dbReference>
<sequence>MKLTFLLLIITLQVSATAFSQQVSLKFEQASLKTVFAEISRQTGYHVLFSAELVDKASPVTVHVKEASIDEVLTAILNRQPLSYKIENKLILIGSKTLPSPTDPAPPVRLPVNGKVTDGKGNPIPGVSIQEKGTGNGTVTNEAGEFTINVKNNEAVLIIRFIGFEQQEVKAGTTPLKVVLHEDLTAMSEVVVVGYGSQKKANLTGAVSSVKMEDVLGDRPVSSASQALQGAVPGLQITYGSGQPGASTALNIRGYTSINGGSPLVLVDNVPMDIDDVNPRDIDNITVLKDAAAASIYGARAAFGVILITTKKGKKNQPMKFNYSSNFTFNKPVSLPQKATPIELVKALKDFGTTSYWSGQNVNTWLNLLTEYNQDPGKYPDGEAIINGLRYPLAQTDLYGELFNKGFEQMHNFSFSGGSDKTTFRVSGGYTGEDGILVTNKDKFTRYNLNTYLSTELTKNLTASVNLFYKNNKRTTPANFSGIFYNAVTYSSYTPTGYGKAPNGDILPYNTPNNVIKTEPVNTAFGDDIRLFGKLEYNPLNGLKVTGEYTFNKSNGDNRSIQDKNEYINAATYDRQFLNNNTRYTRSNNQVNYQALNLYASYTKAINKHNVTLLLGTNQEISKQESFTVNRLDVLSPWVPSLSTSTGTIAGDDGFGEYAISGYFGRINYDYKNKYLLEINGRFDGSSRFPPGHRFGFFPSVSAGWNVSEEEFMKPLANIMPLFKLRGSYGEIGNQVVNKPNTNTPDYYPYVPGMEPYNASWTDPATNLRYVSLSMPALVSSSFTWETVRTLNFGVDFSFLRGRLNTSFDWFQRNTLNMLAPGADLPATLGATAPLQNVADLQSKGWEWELSWKDKIKAVSYSIGFNLSDSRAYITRYKNPAGLLIINSGTGQLDNYYEGEEIGEIWGYVTQGYFTVDDFEKGSLDATLQKGKLLPGIAGVKGVQQNPGDIRYVDIDGNGEIFTGNNTLANSGDRKVIGNARRRFQFGIFGNASYSNFDLSFFLQGVGKRDLWLSNQLYWPYLNQFGTLYKHNLDYWTPTNPNGFYPRSYPDGAGTTGTSRNIQTKYLSNGAYLRVKNITLGYAVPKKLLQRVFINNIRVFVSGENLFTFDHLPDGMDAEADGISDGGIYPFMKKYSFGINVNF</sequence>
<protein>
    <submittedName>
        <fullName evidence="17">TonB-linked outer membrane protein, SusC/RagA family</fullName>
    </submittedName>
</protein>
<keyword evidence="18" id="KW-1185">Reference proteome</keyword>
<evidence type="ECO:0000256" key="9">
    <source>
        <dbReference type="ARBA" id="ARBA00023237"/>
    </source>
</evidence>
<dbReference type="GO" id="GO:0009279">
    <property type="term" value="C:cell outer membrane"/>
    <property type="evidence" value="ECO:0007669"/>
    <property type="project" value="UniProtKB-SubCell"/>
</dbReference>
<dbReference type="EMBL" id="FSRA01000001">
    <property type="protein sequence ID" value="SIO07405.1"/>
    <property type="molecule type" value="Genomic_DNA"/>
</dbReference>
<feature type="domain" description="TonB-dependent receptor-like beta-barrel" evidence="14">
    <location>
        <begin position="502"/>
        <end position="1106"/>
    </location>
</feature>
<dbReference type="InterPro" id="IPR000531">
    <property type="entry name" value="Beta-barrel_TonB"/>
</dbReference>
<dbReference type="InterPro" id="IPR008969">
    <property type="entry name" value="CarboxyPept-like_regulatory"/>
</dbReference>
<keyword evidence="4" id="KW-0406">Ion transport</keyword>
<evidence type="ECO:0000256" key="4">
    <source>
        <dbReference type="ARBA" id="ARBA00022496"/>
    </source>
</evidence>
<dbReference type="Pfam" id="PF13715">
    <property type="entry name" value="CarbopepD_reg_2"/>
    <property type="match status" value="1"/>
</dbReference>
<dbReference type="PROSITE" id="PS52016">
    <property type="entry name" value="TONB_DEPENDENT_REC_3"/>
    <property type="match status" value="1"/>
</dbReference>
<dbReference type="GO" id="GO:0006826">
    <property type="term" value="P:iron ion transport"/>
    <property type="evidence" value="ECO:0007669"/>
    <property type="project" value="UniProtKB-KW"/>
</dbReference>
<feature type="chain" id="PRO_5012003330" evidence="13">
    <location>
        <begin position="19"/>
        <end position="1143"/>
    </location>
</feature>
<evidence type="ECO:0000256" key="8">
    <source>
        <dbReference type="ARBA" id="ARBA00023136"/>
    </source>
</evidence>
<dbReference type="InterPro" id="IPR012910">
    <property type="entry name" value="Plug_dom"/>
</dbReference>
<dbReference type="SUPFAM" id="SSF56935">
    <property type="entry name" value="Porins"/>
    <property type="match status" value="1"/>
</dbReference>
<feature type="domain" description="Secretin/TonB short N-terminal" evidence="15">
    <location>
        <begin position="45"/>
        <end position="96"/>
    </location>
</feature>
<dbReference type="InterPro" id="IPR039426">
    <property type="entry name" value="TonB-dep_rcpt-like"/>
</dbReference>
<keyword evidence="2 10" id="KW-0813">Transport</keyword>
<evidence type="ECO:0000259" key="16">
    <source>
        <dbReference type="Pfam" id="PF07715"/>
    </source>
</evidence>
<dbReference type="InterPro" id="IPR023996">
    <property type="entry name" value="TonB-dep_OMP_SusC/RagA"/>
</dbReference>
<keyword evidence="6" id="KW-0408">Iron</keyword>
<dbReference type="InterPro" id="IPR023997">
    <property type="entry name" value="TonB-dep_OMP_SusC/RagA_CS"/>
</dbReference>
<evidence type="ECO:0000259" key="15">
    <source>
        <dbReference type="Pfam" id="PF07660"/>
    </source>
</evidence>
<dbReference type="RefSeq" id="WP_074239820.1">
    <property type="nucleotide sequence ID" value="NZ_FSRA01000001.1"/>
</dbReference>
<dbReference type="OrthoDB" id="604358at2"/>
<dbReference type="NCBIfam" id="TIGR04056">
    <property type="entry name" value="OMP_RagA_SusC"/>
    <property type="match status" value="1"/>
</dbReference>
<reference evidence="17 18" key="1">
    <citation type="submission" date="2016-11" db="EMBL/GenBank/DDBJ databases">
        <authorList>
            <person name="Jaros S."/>
            <person name="Januszkiewicz K."/>
            <person name="Wedrychowicz H."/>
        </authorList>
    </citation>
    <scope>NUCLEOTIDE SEQUENCE [LARGE SCALE GENOMIC DNA]</scope>
    <source>
        <strain evidence="17 18">DSM 24787</strain>
    </source>
</reference>
<evidence type="ECO:0000256" key="1">
    <source>
        <dbReference type="ARBA" id="ARBA00004571"/>
    </source>
</evidence>
<keyword evidence="13" id="KW-0732">Signal</keyword>
<dbReference type="STRING" id="536979.SAMN04488055_2795"/>
<evidence type="ECO:0000256" key="3">
    <source>
        <dbReference type="ARBA" id="ARBA00022452"/>
    </source>
</evidence>
<keyword evidence="5 10" id="KW-0812">Transmembrane</keyword>
<feature type="region of interest" description="Disordered" evidence="12">
    <location>
        <begin position="114"/>
        <end position="136"/>
    </location>
</feature>
<organism evidence="17 18">
    <name type="scientific">Chitinophaga niabensis</name>
    <dbReference type="NCBI Taxonomy" id="536979"/>
    <lineage>
        <taxon>Bacteria</taxon>
        <taxon>Pseudomonadati</taxon>
        <taxon>Bacteroidota</taxon>
        <taxon>Chitinophagia</taxon>
        <taxon>Chitinophagales</taxon>
        <taxon>Chitinophagaceae</taxon>
        <taxon>Chitinophaga</taxon>
    </lineage>
</organism>